<sequence>MKRAEMIMAGAQQLPLPFIHEAGDGDGGALPITVIHYQPYPFRAAAFHEHGIALPAAIAHSVPKRQAEYFFGRLAARAALARLDLAGGQIGTGPSRQPLWPAGVAGSISHAGGYAAAVALPARHHEAIGIDIEAVVGADMREALLNTAIGGPELALLLQLNSANTLEFLATVVFSAKESFFKAAFPTVGYYFDFSAVTLTAFDQARRTLAFRIDQALSPRLHVGARFCVYYDLLDAHTVITHCGWRGWV</sequence>
<keyword evidence="6 16" id="KW-0808">Transferase</keyword>
<feature type="binding site" evidence="13">
    <location>
        <position position="131"/>
    </location>
    <ligand>
        <name>Mg(2+)</name>
        <dbReference type="ChEBI" id="CHEBI:18420"/>
    </ligand>
</feature>
<evidence type="ECO:0000256" key="2">
    <source>
        <dbReference type="ARBA" id="ARBA00004993"/>
    </source>
</evidence>
<dbReference type="Pfam" id="PF01648">
    <property type="entry name" value="ACPS"/>
    <property type="match status" value="1"/>
</dbReference>
<feature type="binding site" evidence="13">
    <location>
        <position position="133"/>
    </location>
    <ligand>
        <name>Mg(2+)</name>
        <dbReference type="ChEBI" id="CHEBI:18420"/>
    </ligand>
</feature>
<dbReference type="GO" id="GO:0009239">
    <property type="term" value="P:enterobactin biosynthetic process"/>
    <property type="evidence" value="ECO:0007669"/>
    <property type="project" value="UniProtKB-UniPathway"/>
</dbReference>
<comment type="catalytic activity">
    <reaction evidence="10">
        <text>apo-[aryl-carrier protein] + CoA = holo-[aryl-carrier protein] + adenosine 3',5'-bisphosphate + H(+)</text>
        <dbReference type="Rhea" id="RHEA:48404"/>
        <dbReference type="Rhea" id="RHEA-COMP:15903"/>
        <dbReference type="Rhea" id="RHEA-COMP:17557"/>
        <dbReference type="ChEBI" id="CHEBI:15378"/>
        <dbReference type="ChEBI" id="CHEBI:29999"/>
        <dbReference type="ChEBI" id="CHEBI:57287"/>
        <dbReference type="ChEBI" id="CHEBI:58343"/>
        <dbReference type="ChEBI" id="CHEBI:64479"/>
    </reaction>
</comment>
<comment type="subunit">
    <text evidence="4">EntB, EntD, EntE, and EntF form a multienzyme complex called enterobactin synthase.</text>
</comment>
<feature type="binding site" evidence="12">
    <location>
        <begin position="109"/>
        <end position="110"/>
    </location>
    <ligand>
        <name>CoA</name>
        <dbReference type="ChEBI" id="CHEBI:57287"/>
    </ligand>
</feature>
<dbReference type="Gene3D" id="3.90.470.20">
    <property type="entry name" value="4'-phosphopantetheinyl transferase domain"/>
    <property type="match status" value="1"/>
</dbReference>
<proteinExistence type="inferred from homology"/>
<keyword evidence="7" id="KW-0259">Enterobactin biosynthesis</keyword>
<comment type="cofactor">
    <cofactor evidence="13">
        <name>Mg(2+)</name>
        <dbReference type="ChEBI" id="CHEBI:18420"/>
    </cofactor>
</comment>
<feature type="binding site" evidence="12">
    <location>
        <position position="182"/>
    </location>
    <ligand>
        <name>CoA</name>
        <dbReference type="ChEBI" id="CHEBI:57287"/>
    </ligand>
</feature>
<dbReference type="EMBL" id="WFLI01000036">
    <property type="protein sequence ID" value="KAB8061754.1"/>
    <property type="molecule type" value="Genomic_DNA"/>
</dbReference>
<keyword evidence="17" id="KW-1185">Reference proteome</keyword>
<evidence type="ECO:0000259" key="15">
    <source>
        <dbReference type="Pfam" id="PF17837"/>
    </source>
</evidence>
<dbReference type="PANTHER" id="PTHR38096">
    <property type="entry name" value="ENTEROBACTIN SYNTHASE COMPONENT D"/>
    <property type="match status" value="1"/>
</dbReference>
<dbReference type="GO" id="GO:0008897">
    <property type="term" value="F:holo-[acyl-carrier-protein] synthase activity"/>
    <property type="evidence" value="ECO:0007669"/>
    <property type="project" value="InterPro"/>
</dbReference>
<dbReference type="SUPFAM" id="SSF56214">
    <property type="entry name" value="4'-phosphopantetheinyl transferase"/>
    <property type="match status" value="1"/>
</dbReference>
<evidence type="ECO:0000256" key="12">
    <source>
        <dbReference type="PIRSR" id="PIRSR603542-1"/>
    </source>
</evidence>
<evidence type="ECO:0000256" key="9">
    <source>
        <dbReference type="ARBA" id="ARBA00031996"/>
    </source>
</evidence>
<evidence type="ECO:0000256" key="7">
    <source>
        <dbReference type="ARBA" id="ARBA00023191"/>
    </source>
</evidence>
<feature type="binding site" evidence="13">
    <location>
        <position position="132"/>
    </location>
    <ligand>
        <name>Mg(2+)</name>
        <dbReference type="ChEBI" id="CHEBI:18420"/>
    </ligand>
</feature>
<name>A0A6I1HST9_9BURK</name>
<gene>
    <name evidence="16" type="ORF">GCN75_23185</name>
</gene>
<dbReference type="InterPro" id="IPR041354">
    <property type="entry name" value="4PPT_N"/>
</dbReference>
<dbReference type="GO" id="GO:0009366">
    <property type="term" value="C:enterobactin synthetase complex"/>
    <property type="evidence" value="ECO:0007669"/>
    <property type="project" value="InterPro"/>
</dbReference>
<comment type="similarity">
    <text evidence="3">Belongs to the P-Pant transferase superfamily. EntD family.</text>
</comment>
<accession>A0A6I1HST9</accession>
<dbReference type="UniPathway" id="UPA00017"/>
<evidence type="ECO:0000256" key="6">
    <source>
        <dbReference type="ARBA" id="ARBA00022679"/>
    </source>
</evidence>
<evidence type="ECO:0000256" key="4">
    <source>
        <dbReference type="ARBA" id="ARBA00011503"/>
    </source>
</evidence>
<dbReference type="GO" id="GO:0005886">
    <property type="term" value="C:plasma membrane"/>
    <property type="evidence" value="ECO:0007669"/>
    <property type="project" value="TreeGrafter"/>
</dbReference>
<evidence type="ECO:0000256" key="11">
    <source>
        <dbReference type="ARBA" id="ARBA00049191"/>
    </source>
</evidence>
<evidence type="ECO:0000313" key="17">
    <source>
        <dbReference type="Proteomes" id="UP000468717"/>
    </source>
</evidence>
<comment type="caution">
    <text evidence="16">The sequence shown here is derived from an EMBL/GenBank/DDBJ whole genome shotgun (WGS) entry which is preliminary data.</text>
</comment>
<dbReference type="PRINTS" id="PR01399">
    <property type="entry name" value="ENTSNTHTASED"/>
</dbReference>
<keyword evidence="13" id="KW-0460">Magnesium</keyword>
<evidence type="ECO:0000256" key="3">
    <source>
        <dbReference type="ARBA" id="ARBA00008342"/>
    </source>
</evidence>
<dbReference type="InterPro" id="IPR037143">
    <property type="entry name" value="4-PPantetheinyl_Trfase_dom_sf"/>
</dbReference>
<feature type="binding site" evidence="12">
    <location>
        <position position="178"/>
    </location>
    <ligand>
        <name>CoA</name>
        <dbReference type="ChEBI" id="CHEBI:57287"/>
    </ligand>
</feature>
<dbReference type="InterPro" id="IPR003542">
    <property type="entry name" value="Enbac_synth_compD-like"/>
</dbReference>
<dbReference type="PANTHER" id="PTHR38096:SF1">
    <property type="entry name" value="ENTEROBACTIN SYNTHASE COMPONENT D"/>
    <property type="match status" value="1"/>
</dbReference>
<protein>
    <recommendedName>
        <fullName evidence="5">Enterobactin synthase component D</fullName>
    </recommendedName>
    <alternativeName>
        <fullName evidence="8">4'-phosphopantetheinyl transferase EntD</fullName>
    </alternativeName>
    <alternativeName>
        <fullName evidence="9">Enterochelin synthase D</fullName>
    </alternativeName>
</protein>
<reference evidence="16 17" key="1">
    <citation type="submission" date="2019-10" db="EMBL/GenBank/DDBJ databases">
        <title>Three novel species isolated from a subtropical stream in China.</title>
        <authorList>
            <person name="Lu H."/>
        </authorList>
    </citation>
    <scope>NUCLEOTIDE SEQUENCE [LARGE SCALE GENOMIC DNA]</scope>
    <source>
        <strain evidence="16 17">FT13W</strain>
    </source>
</reference>
<organism evidence="16 17">
    <name type="scientific">Janthinobacterium violaceinigrum</name>
    <dbReference type="NCBI Taxonomy" id="2654252"/>
    <lineage>
        <taxon>Bacteria</taxon>
        <taxon>Pseudomonadati</taxon>
        <taxon>Pseudomonadota</taxon>
        <taxon>Betaproteobacteria</taxon>
        <taxon>Burkholderiales</taxon>
        <taxon>Oxalobacteraceae</taxon>
        <taxon>Janthinobacterium</taxon>
    </lineage>
</organism>
<feature type="binding site" evidence="12">
    <location>
        <position position="131"/>
    </location>
    <ligand>
        <name>CoA</name>
        <dbReference type="ChEBI" id="CHEBI:57287"/>
    </ligand>
</feature>
<comment type="catalytic activity">
    <reaction evidence="11">
        <text>apo-[peptidyl-carrier protein] + CoA = holo-[peptidyl-carrier protein] + adenosine 3',5'-bisphosphate + H(+)</text>
        <dbReference type="Rhea" id="RHEA:46228"/>
        <dbReference type="Rhea" id="RHEA-COMP:11479"/>
        <dbReference type="Rhea" id="RHEA-COMP:11480"/>
        <dbReference type="ChEBI" id="CHEBI:15378"/>
        <dbReference type="ChEBI" id="CHEBI:29999"/>
        <dbReference type="ChEBI" id="CHEBI:57287"/>
        <dbReference type="ChEBI" id="CHEBI:58343"/>
        <dbReference type="ChEBI" id="CHEBI:64479"/>
    </reaction>
</comment>
<dbReference type="GO" id="GO:0000287">
    <property type="term" value="F:magnesium ion binding"/>
    <property type="evidence" value="ECO:0007669"/>
    <property type="project" value="InterPro"/>
</dbReference>
<comment type="function">
    <text evidence="1">Involved in the biosynthesis of the siderophore enterobactin (enterochelin), which is a macrocyclic trimeric lactone of N-(2,3-dihydroxybenzoyl)-serine. The serine trilactone serves as a scaffolding for the three catechol functionalities that provide hexadentate coordination for the tightly ligated iron(2+) atoms. Plays an essential role in the assembly of the enterobactin by catalyzing the transfer of the 4'-phosphopantetheine (Ppant) moiety from coenzyme A to the apo-domains of both EntB (ArCP domain) and EntF (PCP domain) to yield their holo-forms which make them competent for the activation of 2,3-dihydroxybenzoate (DHB) and L-serine, respectively.</text>
</comment>
<feature type="domain" description="4'-phosphopantetheinyl transferase N-terminal" evidence="15">
    <location>
        <begin position="56"/>
        <end position="119"/>
    </location>
</feature>
<dbReference type="Proteomes" id="UP000468717">
    <property type="component" value="Unassembled WGS sequence"/>
</dbReference>
<evidence type="ECO:0000256" key="13">
    <source>
        <dbReference type="PIRSR" id="PIRSR603542-2"/>
    </source>
</evidence>
<dbReference type="AlphaFoldDB" id="A0A6I1HST9"/>
<dbReference type="RefSeq" id="WP_152284492.1">
    <property type="nucleotide sequence ID" value="NZ_WFLI01000036.1"/>
</dbReference>
<evidence type="ECO:0000256" key="1">
    <source>
        <dbReference type="ARBA" id="ARBA00003937"/>
    </source>
</evidence>
<evidence type="ECO:0000313" key="16">
    <source>
        <dbReference type="EMBL" id="KAB8061754.1"/>
    </source>
</evidence>
<feature type="binding site" evidence="12">
    <location>
        <position position="65"/>
    </location>
    <ligand>
        <name>CoA</name>
        <dbReference type="ChEBI" id="CHEBI:57287"/>
    </ligand>
</feature>
<feature type="domain" description="4'-phosphopantetheinyl transferase" evidence="14">
    <location>
        <begin position="127"/>
        <end position="216"/>
    </location>
</feature>
<keyword evidence="13" id="KW-0479">Metal-binding</keyword>
<evidence type="ECO:0000256" key="10">
    <source>
        <dbReference type="ARBA" id="ARBA00049176"/>
    </source>
</evidence>
<dbReference type="Pfam" id="PF17837">
    <property type="entry name" value="4PPT_N"/>
    <property type="match status" value="1"/>
</dbReference>
<evidence type="ECO:0000259" key="14">
    <source>
        <dbReference type="Pfam" id="PF01648"/>
    </source>
</evidence>
<comment type="pathway">
    <text evidence="2">Siderophore biosynthesis; enterobactin biosynthesis.</text>
</comment>
<evidence type="ECO:0000256" key="8">
    <source>
        <dbReference type="ARBA" id="ARBA00029894"/>
    </source>
</evidence>
<feature type="binding site" evidence="12">
    <location>
        <position position="73"/>
    </location>
    <ligand>
        <name>CoA</name>
        <dbReference type="ChEBI" id="CHEBI:57287"/>
    </ligand>
</feature>
<evidence type="ECO:0000256" key="5">
    <source>
        <dbReference type="ARBA" id="ARBA00019087"/>
    </source>
</evidence>
<dbReference type="InterPro" id="IPR008278">
    <property type="entry name" value="4-PPantetheinyl_Trfase_dom"/>
</dbReference>